<proteinExistence type="predicted"/>
<sequence length="93" mass="10570">MNRKAAPSTRRPKAPERFPILYMDLKDVDEFKQNMVLPGALDNDAAYHRIFQQGMEITDLESGRRALMVPRAKRDGDPSWISGRDLDALALGR</sequence>
<name>A0A2U7UBP6_9VIRU</name>
<dbReference type="RefSeq" id="YP_009481882.1">
    <property type="nucleotide sequence ID" value="NC_037666.1"/>
</dbReference>
<reference evidence="1" key="1">
    <citation type="journal article" date="2018" name="Nat. Commun.">
        <title>Diversity and evolution of the emerging Pandoraviridae family.</title>
        <authorList>
            <person name="Legendre M."/>
            <person name="Fabre E."/>
            <person name="Poirot O."/>
            <person name="Jeudy S."/>
            <person name="Lartigue A."/>
            <person name="Alempic J.M."/>
            <person name="Beucher L."/>
            <person name="Philippe N."/>
            <person name="Bertaux L."/>
            <person name="Christo-Foroux E."/>
            <person name="Labadie K."/>
            <person name="Coute Y."/>
            <person name="Abergel C."/>
            <person name="Claverie J.M."/>
        </authorList>
    </citation>
    <scope>NUCLEOTIDE SEQUENCE [LARGE SCALE GENOMIC DNA]</scope>
    <source>
        <strain evidence="1">Neocaledonia</strain>
    </source>
</reference>
<dbReference type="EMBL" id="MG011690">
    <property type="protein sequence ID" value="AVK75879.1"/>
    <property type="molecule type" value="Genomic_DNA"/>
</dbReference>
<dbReference type="Proteomes" id="UP000249287">
    <property type="component" value="Segment"/>
</dbReference>
<evidence type="ECO:0000313" key="1">
    <source>
        <dbReference type="EMBL" id="AVK75879.1"/>
    </source>
</evidence>
<dbReference type="KEGG" id="vg:36842592"/>
<organism evidence="1">
    <name type="scientific">Pandoravirus neocaledonia</name>
    <dbReference type="NCBI Taxonomy" id="2107708"/>
    <lineage>
        <taxon>Viruses</taxon>
        <taxon>Pandoravirus</taxon>
    </lineage>
</organism>
<accession>A0A2U7UBP6</accession>
<protein>
    <submittedName>
        <fullName evidence="1">Uncharacterized protein</fullName>
    </submittedName>
</protein>
<gene>
    <name evidence="1" type="ORF">pneo_cds_272</name>
</gene>
<dbReference type="GeneID" id="36842592"/>